<keyword evidence="3" id="KW-1185">Reference proteome</keyword>
<dbReference type="PIRSF" id="PIRSF017085">
    <property type="entry name" value="Glycosyltransf_RedA_prd"/>
    <property type="match status" value="1"/>
</dbReference>
<feature type="domain" description="Glycosyl transferase family 28 C-terminal" evidence="1">
    <location>
        <begin position="226"/>
        <end position="362"/>
    </location>
</feature>
<dbReference type="GO" id="GO:0016758">
    <property type="term" value="F:hexosyltransferase activity"/>
    <property type="evidence" value="ECO:0007669"/>
    <property type="project" value="InterPro"/>
</dbReference>
<sequence length="408" mass="46323">MMRRFEDARILMYSHDTFGLGHLRRCRTIAHALVEDYRGLNILIISGATIAGAFDYRARVDFVKVPSVIKLRNGEYTSLASHIDLHDTLKMRRSIIRHTAETFQPDIFIVDKEPMGLKGEVEETLSYLKTQGTKLILGLREVMDAPQLLEAEWKKNNIIEKMDQYYDNIWVYGPPDFYDPLVDMNVPDSVRRKMNFVGFLQRSLAHDKVLSPHVPSGDYILVTTGGGGDGADLVRNVINAYRKVPELQHRAFIVLGPYMPAKERAKLRKSAQKIPHLEVIEFDNRMEDLIAGAKAVVSMGGYNTYCEILSFDKPALIVPRVEPREEQLIRARRAAELDLIEILLPHEAEDPRRLAEVLQRLPDRLPPSASHSEMRLEGLPHISQIVGEWLDESVQLSGTVPETLIAAK</sequence>
<protein>
    <recommendedName>
        <fullName evidence="1">Glycosyl transferase family 28 C-terminal domain-containing protein</fullName>
    </recommendedName>
</protein>
<dbReference type="InterPro" id="IPR007235">
    <property type="entry name" value="Glyco_trans_28_C"/>
</dbReference>
<comment type="caution">
    <text evidence="2">The sequence shown here is derived from an EMBL/GenBank/DDBJ whole genome shotgun (WGS) entry which is preliminary data.</text>
</comment>
<evidence type="ECO:0000313" key="2">
    <source>
        <dbReference type="EMBL" id="OIS92697.1"/>
    </source>
</evidence>
<evidence type="ECO:0000313" key="3">
    <source>
        <dbReference type="Proteomes" id="UP000182985"/>
    </source>
</evidence>
<dbReference type="PANTHER" id="PTHR21015">
    <property type="entry name" value="UDP-N-ACETYLGLUCOSAMINE--N-ACETYLMURAMYL-(PENTAPEPTIDE) PYROPHOSPHORYL-UNDECAPRENOL N-ACETYLGLUCOSAMINE TRANSFERASE 1"/>
    <property type="match status" value="1"/>
</dbReference>
<dbReference type="EMBL" id="MOEC01000014">
    <property type="protein sequence ID" value="OIS92697.1"/>
    <property type="molecule type" value="Genomic_DNA"/>
</dbReference>
<accession>A0A1J6HJN7</accession>
<dbReference type="PANTHER" id="PTHR21015:SF28">
    <property type="entry name" value="SLL1722 PROTEIN"/>
    <property type="match status" value="1"/>
</dbReference>
<dbReference type="SUPFAM" id="SSF53756">
    <property type="entry name" value="UDP-Glycosyltransferase/glycogen phosphorylase"/>
    <property type="match status" value="1"/>
</dbReference>
<organism evidence="2 3">
    <name type="scientific">Brucella cytisi</name>
    <dbReference type="NCBI Taxonomy" id="407152"/>
    <lineage>
        <taxon>Bacteria</taxon>
        <taxon>Pseudomonadati</taxon>
        <taxon>Pseudomonadota</taxon>
        <taxon>Alphaproteobacteria</taxon>
        <taxon>Hyphomicrobiales</taxon>
        <taxon>Brucellaceae</taxon>
        <taxon>Brucella/Ochrobactrum group</taxon>
        <taxon>Brucella</taxon>
    </lineage>
</organism>
<proteinExistence type="predicted"/>
<evidence type="ECO:0000259" key="1">
    <source>
        <dbReference type="Pfam" id="PF04101"/>
    </source>
</evidence>
<dbReference type="Proteomes" id="UP000182985">
    <property type="component" value="Unassembled WGS sequence"/>
</dbReference>
<name>A0A1J6HJN7_9HYPH</name>
<reference evidence="2 3" key="1">
    <citation type="submission" date="2016-10" db="EMBL/GenBank/DDBJ databases">
        <title>The Draft Genome Sequence of the Potato Rhizosphere Bacteria Ochrobactrum sp. IPA7.2.</title>
        <authorList>
            <person name="Gogoleva N.E."/>
            <person name="Khlopko Y.A."/>
            <person name="Burygin G.L."/>
            <person name="Plotnikov A.O."/>
        </authorList>
    </citation>
    <scope>NUCLEOTIDE SEQUENCE [LARGE SCALE GENOMIC DNA]</scope>
    <source>
        <strain evidence="2 3">IPA7.2</strain>
    </source>
</reference>
<dbReference type="Pfam" id="PF04101">
    <property type="entry name" value="Glyco_tran_28_C"/>
    <property type="match status" value="1"/>
</dbReference>
<gene>
    <name evidence="2" type="ORF">BLA27_14735</name>
</gene>
<dbReference type="InterPro" id="IPR016683">
    <property type="entry name" value="Glyco_trans_28_RedA_prd"/>
</dbReference>
<dbReference type="AlphaFoldDB" id="A0A1J6HJN7"/>
<dbReference type="RefSeq" id="WP_071632406.1">
    <property type="nucleotide sequence ID" value="NZ_JBHJZM010000012.1"/>
</dbReference>
<dbReference type="Gene3D" id="3.40.50.2000">
    <property type="entry name" value="Glycogen Phosphorylase B"/>
    <property type="match status" value="1"/>
</dbReference>
<dbReference type="OrthoDB" id="9802126at2"/>